<accession>A0A4Y2K7J7</accession>
<dbReference type="AlphaFoldDB" id="A0A4Y2K7J7"/>
<keyword evidence="2" id="KW-1185">Reference proteome</keyword>
<dbReference type="OrthoDB" id="8062534at2759"/>
<dbReference type="EMBL" id="BGPR01113523">
    <property type="protein sequence ID" value="GBM98291.1"/>
    <property type="molecule type" value="Genomic_DNA"/>
</dbReference>
<protein>
    <submittedName>
        <fullName evidence="1">Uncharacterized protein</fullName>
    </submittedName>
</protein>
<name>A0A4Y2K7J7_ARAVE</name>
<dbReference type="Proteomes" id="UP000499080">
    <property type="component" value="Unassembled WGS sequence"/>
</dbReference>
<evidence type="ECO:0000313" key="1">
    <source>
        <dbReference type="EMBL" id="GBM98291.1"/>
    </source>
</evidence>
<comment type="caution">
    <text evidence="1">The sequence shown here is derived from an EMBL/GenBank/DDBJ whole genome shotgun (WGS) entry which is preliminary data.</text>
</comment>
<feature type="non-terminal residue" evidence="1">
    <location>
        <position position="1"/>
    </location>
</feature>
<proteinExistence type="predicted"/>
<gene>
    <name evidence="1" type="ORF">AVEN_188116_1</name>
</gene>
<evidence type="ECO:0000313" key="2">
    <source>
        <dbReference type="Proteomes" id="UP000499080"/>
    </source>
</evidence>
<sequence>KRLTAITEKKISAFQFGFVKSSTTDQLLRMTEIIRDNLENGRDTGAVFTI</sequence>
<reference evidence="1 2" key="1">
    <citation type="journal article" date="2019" name="Sci. Rep.">
        <title>Orb-weaving spider Araneus ventricosus genome elucidates the spidroin gene catalogue.</title>
        <authorList>
            <person name="Kono N."/>
            <person name="Nakamura H."/>
            <person name="Ohtoshi R."/>
            <person name="Moran D.A.P."/>
            <person name="Shinohara A."/>
            <person name="Yoshida Y."/>
            <person name="Fujiwara M."/>
            <person name="Mori M."/>
            <person name="Tomita M."/>
            <person name="Arakawa K."/>
        </authorList>
    </citation>
    <scope>NUCLEOTIDE SEQUENCE [LARGE SCALE GENOMIC DNA]</scope>
</reference>
<organism evidence="1 2">
    <name type="scientific">Araneus ventricosus</name>
    <name type="common">Orbweaver spider</name>
    <name type="synonym">Epeira ventricosa</name>
    <dbReference type="NCBI Taxonomy" id="182803"/>
    <lineage>
        <taxon>Eukaryota</taxon>
        <taxon>Metazoa</taxon>
        <taxon>Ecdysozoa</taxon>
        <taxon>Arthropoda</taxon>
        <taxon>Chelicerata</taxon>
        <taxon>Arachnida</taxon>
        <taxon>Araneae</taxon>
        <taxon>Araneomorphae</taxon>
        <taxon>Entelegynae</taxon>
        <taxon>Araneoidea</taxon>
        <taxon>Araneidae</taxon>
        <taxon>Araneus</taxon>
    </lineage>
</organism>